<dbReference type="Gene3D" id="3.60.21.10">
    <property type="match status" value="1"/>
</dbReference>
<dbReference type="SUPFAM" id="SSF56300">
    <property type="entry name" value="Metallo-dependent phosphatases"/>
    <property type="match status" value="1"/>
</dbReference>
<feature type="transmembrane region" description="Helical" evidence="5">
    <location>
        <begin position="6"/>
        <end position="27"/>
    </location>
</feature>
<proteinExistence type="predicted"/>
<dbReference type="Proteomes" id="UP001151760">
    <property type="component" value="Unassembled WGS sequence"/>
</dbReference>
<evidence type="ECO:0000256" key="2">
    <source>
        <dbReference type="ARBA" id="ARBA00022723"/>
    </source>
</evidence>
<keyword evidence="5" id="KW-0472">Membrane</keyword>
<gene>
    <name evidence="7" type="ORF">Tco_0992546</name>
</gene>
<keyword evidence="5" id="KW-1133">Transmembrane helix</keyword>
<evidence type="ECO:0000256" key="5">
    <source>
        <dbReference type="SAM" id="Phobius"/>
    </source>
</evidence>
<dbReference type="InterPro" id="IPR047129">
    <property type="entry name" value="PPA2-like"/>
</dbReference>
<evidence type="ECO:0000259" key="6">
    <source>
        <dbReference type="Pfam" id="PF00149"/>
    </source>
</evidence>
<accession>A0ABQ5F447</accession>
<evidence type="ECO:0000313" key="7">
    <source>
        <dbReference type="EMBL" id="GJT57492.1"/>
    </source>
</evidence>
<name>A0ABQ5F447_9ASTR</name>
<evidence type="ECO:0000256" key="3">
    <source>
        <dbReference type="ARBA" id="ARBA00022801"/>
    </source>
</evidence>
<protein>
    <recommendedName>
        <fullName evidence="1">protein-serine/threonine phosphatase</fullName>
        <ecNumber evidence="1">3.1.3.16</ecNumber>
    </recommendedName>
</protein>
<dbReference type="InterPro" id="IPR006186">
    <property type="entry name" value="Ser/Thr-sp_prot-phosphatase"/>
</dbReference>
<dbReference type="Pfam" id="PF00149">
    <property type="entry name" value="Metallophos"/>
    <property type="match status" value="1"/>
</dbReference>
<dbReference type="InterPro" id="IPR029052">
    <property type="entry name" value="Metallo-depent_PP-like"/>
</dbReference>
<keyword evidence="5" id="KW-0812">Transmembrane</keyword>
<keyword evidence="3" id="KW-0378">Hydrolase</keyword>
<dbReference type="InterPro" id="IPR004843">
    <property type="entry name" value="Calcineurin-like_PHP"/>
</dbReference>
<evidence type="ECO:0000313" key="8">
    <source>
        <dbReference type="Proteomes" id="UP001151760"/>
    </source>
</evidence>
<keyword evidence="2" id="KW-0479">Metal-binding</keyword>
<organism evidence="7 8">
    <name type="scientific">Tanacetum coccineum</name>
    <dbReference type="NCBI Taxonomy" id="301880"/>
    <lineage>
        <taxon>Eukaryota</taxon>
        <taxon>Viridiplantae</taxon>
        <taxon>Streptophyta</taxon>
        <taxon>Embryophyta</taxon>
        <taxon>Tracheophyta</taxon>
        <taxon>Spermatophyta</taxon>
        <taxon>Magnoliopsida</taxon>
        <taxon>eudicotyledons</taxon>
        <taxon>Gunneridae</taxon>
        <taxon>Pentapetalae</taxon>
        <taxon>asterids</taxon>
        <taxon>campanulids</taxon>
        <taxon>Asterales</taxon>
        <taxon>Asteraceae</taxon>
        <taxon>Asteroideae</taxon>
        <taxon>Anthemideae</taxon>
        <taxon>Anthemidinae</taxon>
        <taxon>Tanacetum</taxon>
    </lineage>
</organism>
<evidence type="ECO:0000256" key="4">
    <source>
        <dbReference type="ARBA" id="ARBA00023211"/>
    </source>
</evidence>
<dbReference type="PRINTS" id="PR00114">
    <property type="entry name" value="STPHPHTASE"/>
</dbReference>
<comment type="caution">
    <text evidence="7">The sequence shown here is derived from an EMBL/GenBank/DDBJ whole genome shotgun (WGS) entry which is preliminary data.</text>
</comment>
<evidence type="ECO:0000256" key="1">
    <source>
        <dbReference type="ARBA" id="ARBA00013081"/>
    </source>
</evidence>
<reference evidence="7" key="2">
    <citation type="submission" date="2022-01" db="EMBL/GenBank/DDBJ databases">
        <authorList>
            <person name="Yamashiro T."/>
            <person name="Shiraishi A."/>
            <person name="Satake H."/>
            <person name="Nakayama K."/>
        </authorList>
    </citation>
    <scope>NUCLEOTIDE SEQUENCE</scope>
</reference>
<keyword evidence="8" id="KW-1185">Reference proteome</keyword>
<dbReference type="EC" id="3.1.3.16" evidence="1"/>
<feature type="domain" description="Calcineurin-like phosphoesterase" evidence="6">
    <location>
        <begin position="212"/>
        <end position="276"/>
    </location>
</feature>
<sequence>MVGIGRLLQCLTFVFSILTSGALLRYLHFPRMLPFSVKAFLRGNAFWEWVLLFLNGNFGNGFSLPFGRSGVVVIPTRHVLSWRRRWGLVWLLDVLREHLDPCLLPCSPFKFGVLDSECCDTYWIFELLLEHHLKLRQAFTSFSLSCWVFLGEPFQLCVAIIDGNACRNTPEGLRRTWDCSKALRVIKDNKLNSAHGFSLLDPTWAAQQNTSTTLDLFDYLPLTALVESEIFCLHGGLSPSIETLDSVRSFDRVQEVPHEGPMCDLLWSDPDDRCDWGISSRV</sequence>
<dbReference type="EMBL" id="BQNB010016936">
    <property type="protein sequence ID" value="GJT57492.1"/>
    <property type="molecule type" value="Genomic_DNA"/>
</dbReference>
<keyword evidence="4" id="KW-0464">Manganese</keyword>
<dbReference type="PANTHER" id="PTHR45619">
    <property type="entry name" value="SERINE/THREONINE-PROTEIN PHOSPHATASE PP2A-RELATED"/>
    <property type="match status" value="1"/>
</dbReference>
<reference evidence="7" key="1">
    <citation type="journal article" date="2022" name="Int. J. Mol. Sci.">
        <title>Draft Genome of Tanacetum Coccineum: Genomic Comparison of Closely Related Tanacetum-Family Plants.</title>
        <authorList>
            <person name="Yamashiro T."/>
            <person name="Shiraishi A."/>
            <person name="Nakayama K."/>
            <person name="Satake H."/>
        </authorList>
    </citation>
    <scope>NUCLEOTIDE SEQUENCE</scope>
</reference>